<dbReference type="PANTHER" id="PTHR42052:SF1">
    <property type="entry name" value="ABM DOMAIN-CONTAINING PROTEIN"/>
    <property type="match status" value="1"/>
</dbReference>
<accession>A0ABR0F614</accession>
<dbReference type="PANTHER" id="PTHR42052">
    <property type="entry name" value="ABM DOMAIN-CONTAINING PROTEIN"/>
    <property type="match status" value="1"/>
</dbReference>
<organism evidence="2 3">
    <name type="scientific">Zasmidium cellare</name>
    <name type="common">Wine cellar mold</name>
    <name type="synonym">Racodium cellare</name>
    <dbReference type="NCBI Taxonomy" id="395010"/>
    <lineage>
        <taxon>Eukaryota</taxon>
        <taxon>Fungi</taxon>
        <taxon>Dikarya</taxon>
        <taxon>Ascomycota</taxon>
        <taxon>Pezizomycotina</taxon>
        <taxon>Dothideomycetes</taxon>
        <taxon>Dothideomycetidae</taxon>
        <taxon>Mycosphaerellales</taxon>
        <taxon>Mycosphaerellaceae</taxon>
        <taxon>Zasmidium</taxon>
    </lineage>
</organism>
<dbReference type="EMBL" id="JAXOVC010000001">
    <property type="protein sequence ID" value="KAK4508641.1"/>
    <property type="molecule type" value="Genomic_DNA"/>
</dbReference>
<dbReference type="InterPro" id="IPR007138">
    <property type="entry name" value="ABM_dom"/>
</dbReference>
<sequence>MSLVQLQAREPGIEAALQARLASLNNSKGVHTYQQIEVQSIYYILLPTTDPSQTISNLTTDFRLAITTTPFTTPIQPPSTPFLALGHFTIPAPSASPFDKTFEEVVHVVEDFSGNPVARSWVEERDEFVMFSGWESMDAHVRGFVGSEGFKEWVRLREFVVSAEVRHLRPLEGGLTNGTH</sequence>
<dbReference type="Gene3D" id="3.30.70.100">
    <property type="match status" value="1"/>
</dbReference>
<protein>
    <recommendedName>
        <fullName evidence="1">ABM domain-containing protein</fullName>
    </recommendedName>
</protein>
<comment type="caution">
    <text evidence="2">The sequence shown here is derived from an EMBL/GenBank/DDBJ whole genome shotgun (WGS) entry which is preliminary data.</text>
</comment>
<dbReference type="Proteomes" id="UP001305779">
    <property type="component" value="Unassembled WGS sequence"/>
</dbReference>
<gene>
    <name evidence="2" type="ORF">PRZ48_002380</name>
</gene>
<evidence type="ECO:0000313" key="2">
    <source>
        <dbReference type="EMBL" id="KAK4508641.1"/>
    </source>
</evidence>
<proteinExistence type="predicted"/>
<evidence type="ECO:0000313" key="3">
    <source>
        <dbReference type="Proteomes" id="UP001305779"/>
    </source>
</evidence>
<feature type="domain" description="ABM" evidence="1">
    <location>
        <begin position="82"/>
        <end position="155"/>
    </location>
</feature>
<reference evidence="2 3" key="1">
    <citation type="journal article" date="2023" name="G3 (Bethesda)">
        <title>A chromosome-level genome assembly of Zasmidium syzygii isolated from banana leaves.</title>
        <authorList>
            <person name="van Westerhoven A.C."/>
            <person name="Mehrabi R."/>
            <person name="Talebi R."/>
            <person name="Steentjes M.B.F."/>
            <person name="Corcolon B."/>
            <person name="Chong P.A."/>
            <person name="Kema G.H.J."/>
            <person name="Seidl M.F."/>
        </authorList>
    </citation>
    <scope>NUCLEOTIDE SEQUENCE [LARGE SCALE GENOMIC DNA]</scope>
    <source>
        <strain evidence="2 3">P124</strain>
    </source>
</reference>
<dbReference type="Pfam" id="PF03992">
    <property type="entry name" value="ABM"/>
    <property type="match status" value="1"/>
</dbReference>
<evidence type="ECO:0000259" key="1">
    <source>
        <dbReference type="Pfam" id="PF03992"/>
    </source>
</evidence>
<name>A0ABR0F614_ZASCE</name>
<keyword evidence="3" id="KW-1185">Reference proteome</keyword>
<dbReference type="SUPFAM" id="SSF54909">
    <property type="entry name" value="Dimeric alpha+beta barrel"/>
    <property type="match status" value="1"/>
</dbReference>
<dbReference type="InterPro" id="IPR011008">
    <property type="entry name" value="Dimeric_a/b-barrel"/>
</dbReference>